<dbReference type="EMBL" id="PFMG01000015">
    <property type="protein sequence ID" value="PIY99993.1"/>
    <property type="molecule type" value="Genomic_DNA"/>
</dbReference>
<evidence type="ECO:0000313" key="14">
    <source>
        <dbReference type="Proteomes" id="UP000228874"/>
    </source>
</evidence>
<dbReference type="EMBL" id="PFUW01000003">
    <property type="protein sequence ID" value="PJB04496.1"/>
    <property type="molecule type" value="Genomic_DNA"/>
</dbReference>
<keyword evidence="2" id="KW-0689">Ribosomal protein</keyword>
<evidence type="ECO:0000313" key="15">
    <source>
        <dbReference type="Proteomes" id="UP000228888"/>
    </source>
</evidence>
<sequence>MDNKTKPKPNIVDDEIKTMTLPIRVKERPRRDRANAAINIIKKQISKNLGSVVEISKIVVGESINKAVFARGRERPPHSLKISAKKTKGIYYTELEGVEIKQKIIEKKTLGGKKPHEKGFAGMLEQMKKKAGIEEKKSEESEKTKQEVTPAAETKVETLRELKEKESEKVDKEIMKK</sequence>
<dbReference type="Proteomes" id="UP000231449">
    <property type="component" value="Unassembled WGS sequence"/>
</dbReference>
<dbReference type="GO" id="GO:0005840">
    <property type="term" value="C:ribosome"/>
    <property type="evidence" value="ECO:0007669"/>
    <property type="project" value="UniProtKB-KW"/>
</dbReference>
<dbReference type="GO" id="GO:0006412">
    <property type="term" value="P:translation"/>
    <property type="evidence" value="ECO:0007669"/>
    <property type="project" value="InterPro"/>
</dbReference>
<accession>A0A2H9QST7</accession>
<reference evidence="14 15" key="2">
    <citation type="submission" date="2017-09" db="EMBL/GenBank/DDBJ databases">
        <title>Depth-based differentiation of microbial function through sediment-hosted aquifers and enrichment of novel symbionts in the deep terrestrial subsurface.</title>
        <authorList>
            <person name="Probst A.J."/>
            <person name="Ladd B."/>
            <person name="Jarett J.K."/>
            <person name="Geller-Mcgrath D.E."/>
            <person name="Sieber C.M.K."/>
            <person name="Emerson J.B."/>
            <person name="Anantharaman K."/>
            <person name="Thomas B.C."/>
            <person name="Malmstrom R."/>
            <person name="Stieglmeier M."/>
            <person name="Klingl A."/>
            <person name="Woyke T."/>
            <person name="Ryan C.M."/>
            <person name="Banfield J.F."/>
        </authorList>
    </citation>
    <scope>NUCLEOTIDE SEQUENCE [LARGE SCALE GENOMIC DNA]</scope>
</reference>
<evidence type="ECO:0000313" key="10">
    <source>
        <dbReference type="EMBL" id="PIX28188.1"/>
    </source>
</evidence>
<dbReference type="EMBL" id="PETW01000024">
    <property type="protein sequence ID" value="PIV46450.1"/>
    <property type="molecule type" value="Genomic_DNA"/>
</dbReference>
<evidence type="ECO:0000256" key="1">
    <source>
        <dbReference type="ARBA" id="ARBA00010808"/>
    </source>
</evidence>
<dbReference type="SMART" id="SM01380">
    <property type="entry name" value="Ribosomal_L31e"/>
    <property type="match status" value="1"/>
</dbReference>
<dbReference type="SUPFAM" id="SSF54575">
    <property type="entry name" value="Ribosomal protein L31e"/>
    <property type="match status" value="1"/>
</dbReference>
<dbReference type="Proteomes" id="UP000230713">
    <property type="component" value="Unassembled WGS sequence"/>
</dbReference>
<dbReference type="EMBL" id="PFSX01000046">
    <property type="protein sequence ID" value="PJC01254.1"/>
    <property type="molecule type" value="Genomic_DNA"/>
</dbReference>
<evidence type="ECO:0000256" key="2">
    <source>
        <dbReference type="ARBA" id="ARBA00022980"/>
    </source>
</evidence>
<feature type="compositionally biased region" description="Basic and acidic residues" evidence="6">
    <location>
        <begin position="129"/>
        <end position="146"/>
    </location>
</feature>
<dbReference type="Proteomes" id="UP000229789">
    <property type="component" value="Unassembled WGS sequence"/>
</dbReference>
<dbReference type="Proteomes" id="UP000228888">
    <property type="component" value="Unassembled WGS sequence"/>
</dbReference>
<evidence type="ECO:0000256" key="4">
    <source>
        <dbReference type="ARBA" id="ARBA00035230"/>
    </source>
</evidence>
<accession>A0A2H9RCR3</accession>
<dbReference type="Proteomes" id="UP000231232">
    <property type="component" value="Unassembled WGS sequence"/>
</dbReference>
<accession>A0A2H9M314</accession>
<evidence type="ECO:0000313" key="13">
    <source>
        <dbReference type="EMBL" id="PJC01254.1"/>
    </source>
</evidence>
<comment type="caution">
    <text evidence="7">The sequence shown here is derived from an EMBL/GenBank/DDBJ whole genome shotgun (WGS) entry which is preliminary data.</text>
</comment>
<feature type="compositionally biased region" description="Basic and acidic residues" evidence="6">
    <location>
        <begin position="154"/>
        <end position="177"/>
    </location>
</feature>
<feature type="region of interest" description="Disordered" evidence="6">
    <location>
        <begin position="129"/>
        <end position="177"/>
    </location>
</feature>
<dbReference type="Proteomes" id="UP000230477">
    <property type="component" value="Unassembled WGS sequence"/>
</dbReference>
<evidence type="ECO:0000313" key="16">
    <source>
        <dbReference type="Proteomes" id="UP000229789"/>
    </source>
</evidence>
<reference evidence="7 16" key="1">
    <citation type="submission" date="2017-09" db="EMBL/GenBank/DDBJ databases">
        <title>Depth-based differentiation of microbial function through sediment-hosted aquifers and enrichment of novel symbionts in the deep terrestrial subsurface.</title>
        <authorList>
            <person name="Probst A.J."/>
            <person name="Ladd B."/>
            <person name="Jarett J.K."/>
            <person name="Geller-Mcgrath D.E."/>
            <person name="Sieber C.M."/>
            <person name="Emerson J.B."/>
            <person name="Anantharaman K."/>
            <person name="Thomas B.C."/>
            <person name="Malmstrom R."/>
            <person name="Stieglmeier M."/>
            <person name="Klingl A."/>
            <person name="Woyke T."/>
            <person name="Ryan C.M."/>
            <person name="Banfield J.F."/>
        </authorList>
    </citation>
    <scope>NUCLEOTIDE SEQUENCE [LARGE SCALE GENOMIC DNA]</scope>
    <source>
        <strain evidence="9">CG02_land_8_20_14_3_00_31_209</strain>
        <strain evidence="8">CG03_land_8_20_14_0_80_31_114</strain>
        <strain evidence="7">CG18_big_fil_WC_8_21_14_2_50_31_19</strain>
        <strain evidence="11">CG_4_10_14_0_8_um_filter_31_133</strain>
        <strain evidence="10">CG_4_8_14_3_um_filter</strain>
        <strain evidence="13">CG_4_9_14_0_8_um_filter_31_21</strain>
        <strain evidence="12">CG_4_9_14_3_um_filter_31_125</strain>
    </source>
</reference>
<accession>A0A2H9P948</accession>
<gene>
    <name evidence="13" type="ORF">CO072_01740</name>
    <name evidence="12" type="ORF">CO124_00120</name>
    <name evidence="9" type="ORF">COS22_01270</name>
    <name evidence="8" type="ORF">COS45_00105</name>
    <name evidence="7" type="ORF">COW69_00200</name>
    <name evidence="11" type="ORF">COY63_00510</name>
    <name evidence="10" type="ORF">COZ66_00805</name>
</gene>
<evidence type="ECO:0000313" key="9">
    <source>
        <dbReference type="EMBL" id="PIV46450.1"/>
    </source>
</evidence>
<dbReference type="Gene3D" id="3.10.440.10">
    <property type="match status" value="1"/>
</dbReference>
<accession>A0A2G9LJU8</accession>
<proteinExistence type="inferred from homology"/>
<protein>
    <recommendedName>
        <fullName evidence="4">Large ribosomal subunit protein eL31</fullName>
    </recommendedName>
    <alternativeName>
        <fullName evidence="5">50S ribosomal protein L31e</fullName>
    </alternativeName>
</protein>
<evidence type="ECO:0000313" key="8">
    <source>
        <dbReference type="EMBL" id="PIV13943.1"/>
    </source>
</evidence>
<dbReference type="EMBL" id="PCUF01000001">
    <property type="protein sequence ID" value="PIN66801.1"/>
    <property type="molecule type" value="Genomic_DNA"/>
</dbReference>
<dbReference type="AlphaFoldDB" id="A0A2G9LJU8"/>
<evidence type="ECO:0000313" key="12">
    <source>
        <dbReference type="EMBL" id="PJB04496.1"/>
    </source>
</evidence>
<dbReference type="EMBL" id="PEUT01000001">
    <property type="protein sequence ID" value="PIV13943.1"/>
    <property type="molecule type" value="Genomic_DNA"/>
</dbReference>
<evidence type="ECO:0000256" key="5">
    <source>
        <dbReference type="ARBA" id="ARBA00035378"/>
    </source>
</evidence>
<evidence type="ECO:0000256" key="3">
    <source>
        <dbReference type="ARBA" id="ARBA00023274"/>
    </source>
</evidence>
<dbReference type="GO" id="GO:0003735">
    <property type="term" value="F:structural constituent of ribosome"/>
    <property type="evidence" value="ECO:0007669"/>
    <property type="project" value="InterPro"/>
</dbReference>
<evidence type="ECO:0000256" key="6">
    <source>
        <dbReference type="SAM" id="MobiDB-lite"/>
    </source>
</evidence>
<name>A0A2G9LJU8_HUBC1</name>
<evidence type="ECO:0000313" key="11">
    <source>
        <dbReference type="EMBL" id="PIY99993.1"/>
    </source>
</evidence>
<accession>A0A2H9M7G2</accession>
<dbReference type="EMBL" id="PFIH01000021">
    <property type="protein sequence ID" value="PIX28188.1"/>
    <property type="molecule type" value="Genomic_DNA"/>
</dbReference>
<accession>A0A2H9N2Q8</accession>
<comment type="similarity">
    <text evidence="1">Belongs to the eukaryotic ribosomal protein eL31 family.</text>
</comment>
<dbReference type="GO" id="GO:1990904">
    <property type="term" value="C:ribonucleoprotein complex"/>
    <property type="evidence" value="ECO:0007669"/>
    <property type="project" value="UniProtKB-KW"/>
</dbReference>
<dbReference type="InterPro" id="IPR000054">
    <property type="entry name" value="Ribosomal_eL31"/>
</dbReference>
<organism evidence="7 16">
    <name type="scientific">Huberarchaeum crystalense</name>
    <dbReference type="NCBI Taxonomy" id="2014257"/>
    <lineage>
        <taxon>Archaea</taxon>
        <taxon>Candidatus Huberarchaeota</taxon>
        <taxon>Candidatus Huberarchaeia</taxon>
        <taxon>Candidatus Huberarchaeales</taxon>
        <taxon>Candidatus Huberarchaeaceae</taxon>
        <taxon>Candidatus Huberarchaeum</taxon>
    </lineage>
</organism>
<dbReference type="InterPro" id="IPR023621">
    <property type="entry name" value="Ribosomal_eL31_dom_sf"/>
</dbReference>
<keyword evidence="3" id="KW-0687">Ribonucleoprotein</keyword>
<dbReference type="Proteomes" id="UP000228874">
    <property type="component" value="Unassembled WGS sequence"/>
</dbReference>
<evidence type="ECO:0000313" key="7">
    <source>
        <dbReference type="EMBL" id="PIN66801.1"/>
    </source>
</evidence>